<sequence length="226" mass="24597">MVHMRLTGIYLAAGQSRRMGRHKLSLELAAGKALGLFALEAMLHCREIAEIVAVVREDDDLAWASQTHVHEWRAKLCIATYADADQGMAYSLRYGLAQALKGAAKTDAVLVVLADQPFITSELLGSLAEEFARDRSLDYVACSCNGTPHPPALLSAAMFPAVESLIGDAGARKLLTDAAWRGKLVDVNSAAVFGDVDTPDDLYKLQRLMQAHLVKTPDDRINKSYD</sequence>
<dbReference type="Proteomes" id="UP000683139">
    <property type="component" value="Unassembled WGS sequence"/>
</dbReference>
<dbReference type="SUPFAM" id="SSF53448">
    <property type="entry name" value="Nucleotide-diphospho-sugar transferases"/>
    <property type="match status" value="1"/>
</dbReference>
<dbReference type="Gene3D" id="3.90.550.10">
    <property type="entry name" value="Spore Coat Polysaccharide Biosynthesis Protein SpsA, Chain A"/>
    <property type="match status" value="1"/>
</dbReference>
<dbReference type="InterPro" id="IPR025877">
    <property type="entry name" value="MobA-like_NTP_Trfase"/>
</dbReference>
<keyword evidence="3" id="KW-1185">Reference proteome</keyword>
<protein>
    <submittedName>
        <fullName evidence="2">Xanthine dehydrogenase accessory protein PucB</fullName>
    </submittedName>
</protein>
<dbReference type="EMBL" id="BOSE01000002">
    <property type="protein sequence ID" value="GIP15745.1"/>
    <property type="molecule type" value="Genomic_DNA"/>
</dbReference>
<accession>A0A919YM35</accession>
<dbReference type="PANTHER" id="PTHR43777">
    <property type="entry name" value="MOLYBDENUM COFACTOR CYTIDYLYLTRANSFERASE"/>
    <property type="match status" value="1"/>
</dbReference>
<evidence type="ECO:0000313" key="2">
    <source>
        <dbReference type="EMBL" id="GIP15745.1"/>
    </source>
</evidence>
<name>A0A919YM35_9BACL</name>
<dbReference type="CDD" id="cd04182">
    <property type="entry name" value="GT_2_like_f"/>
    <property type="match status" value="1"/>
</dbReference>
<dbReference type="AlphaFoldDB" id="A0A919YM35"/>
<evidence type="ECO:0000313" key="3">
    <source>
        <dbReference type="Proteomes" id="UP000683139"/>
    </source>
</evidence>
<dbReference type="Pfam" id="PF12804">
    <property type="entry name" value="NTP_transf_3"/>
    <property type="match status" value="1"/>
</dbReference>
<proteinExistence type="predicted"/>
<reference evidence="2" key="1">
    <citation type="submission" date="2021-03" db="EMBL/GenBank/DDBJ databases">
        <title>Antimicrobial resistance genes in bacteria isolated from Japanese honey, and their potential for conferring macrolide and lincosamide resistance in the American foulbrood pathogen Paenibacillus larvae.</title>
        <authorList>
            <person name="Okamoto M."/>
            <person name="Kumagai M."/>
            <person name="Kanamori H."/>
            <person name="Takamatsu D."/>
        </authorList>
    </citation>
    <scope>NUCLEOTIDE SEQUENCE</scope>
    <source>
        <strain evidence="2">J40TS1</strain>
    </source>
</reference>
<organism evidence="2 3">
    <name type="scientific">Paenibacillus montaniterrae</name>
    <dbReference type="NCBI Taxonomy" id="429341"/>
    <lineage>
        <taxon>Bacteria</taxon>
        <taxon>Bacillati</taxon>
        <taxon>Bacillota</taxon>
        <taxon>Bacilli</taxon>
        <taxon>Bacillales</taxon>
        <taxon>Paenibacillaceae</taxon>
        <taxon>Paenibacillus</taxon>
    </lineage>
</organism>
<dbReference type="PANTHER" id="PTHR43777:SF1">
    <property type="entry name" value="MOLYBDENUM COFACTOR CYTIDYLYLTRANSFERASE"/>
    <property type="match status" value="1"/>
</dbReference>
<evidence type="ECO:0000259" key="1">
    <source>
        <dbReference type="Pfam" id="PF12804"/>
    </source>
</evidence>
<dbReference type="GO" id="GO:0016779">
    <property type="term" value="F:nucleotidyltransferase activity"/>
    <property type="evidence" value="ECO:0007669"/>
    <property type="project" value="UniProtKB-ARBA"/>
</dbReference>
<dbReference type="InterPro" id="IPR029044">
    <property type="entry name" value="Nucleotide-diphossugar_trans"/>
</dbReference>
<comment type="caution">
    <text evidence="2">The sequence shown here is derived from an EMBL/GenBank/DDBJ whole genome shotgun (WGS) entry which is preliminary data.</text>
</comment>
<feature type="domain" description="MobA-like NTP transferase" evidence="1">
    <location>
        <begin position="8"/>
        <end position="176"/>
    </location>
</feature>
<gene>
    <name evidence="2" type="ORF">J40TS1_13870</name>
</gene>